<evidence type="ECO:0000259" key="1">
    <source>
        <dbReference type="Pfam" id="PF00975"/>
    </source>
</evidence>
<reference evidence="2 3" key="1">
    <citation type="submission" date="2015-09" db="EMBL/GenBank/DDBJ databases">
        <title>Draft genome of a European isolate of the apple canker pathogen Neonectria ditissima.</title>
        <authorList>
            <person name="Gomez-Cortecero A."/>
            <person name="Harrison R.J."/>
            <person name="Armitage A.D."/>
        </authorList>
    </citation>
    <scope>NUCLEOTIDE SEQUENCE [LARGE SCALE GENOMIC DNA]</scope>
    <source>
        <strain evidence="2 3">R09/05</strain>
    </source>
</reference>
<name>A0A0P7B859_9HYPO</name>
<organism evidence="2 3">
    <name type="scientific">Neonectria ditissima</name>
    <dbReference type="NCBI Taxonomy" id="78410"/>
    <lineage>
        <taxon>Eukaryota</taxon>
        <taxon>Fungi</taxon>
        <taxon>Dikarya</taxon>
        <taxon>Ascomycota</taxon>
        <taxon>Pezizomycotina</taxon>
        <taxon>Sordariomycetes</taxon>
        <taxon>Hypocreomycetidae</taxon>
        <taxon>Hypocreales</taxon>
        <taxon>Nectriaceae</taxon>
        <taxon>Neonectria</taxon>
    </lineage>
</organism>
<gene>
    <name evidence="2" type="ORF">AK830_g9960</name>
</gene>
<dbReference type="InterPro" id="IPR029058">
    <property type="entry name" value="AB_hydrolase_fold"/>
</dbReference>
<protein>
    <recommendedName>
        <fullName evidence="1">Thioesterase domain-containing protein</fullName>
    </recommendedName>
</protein>
<proteinExistence type="predicted"/>
<dbReference type="Proteomes" id="UP000050424">
    <property type="component" value="Unassembled WGS sequence"/>
</dbReference>
<keyword evidence="3" id="KW-1185">Reference proteome</keyword>
<dbReference type="InterPro" id="IPR001031">
    <property type="entry name" value="Thioesterase"/>
</dbReference>
<evidence type="ECO:0000313" key="3">
    <source>
        <dbReference type="Proteomes" id="UP000050424"/>
    </source>
</evidence>
<dbReference type="Gene3D" id="3.40.50.1820">
    <property type="entry name" value="alpha/beta hydrolase"/>
    <property type="match status" value="1"/>
</dbReference>
<dbReference type="Pfam" id="PF00975">
    <property type="entry name" value="Thioesterase"/>
    <property type="match status" value="1"/>
</dbReference>
<dbReference type="EMBL" id="LKCW01000197">
    <property type="protein sequence ID" value="KPM36597.1"/>
    <property type="molecule type" value="Genomic_DNA"/>
</dbReference>
<dbReference type="STRING" id="78410.A0A0P7B859"/>
<comment type="caution">
    <text evidence="2">The sequence shown here is derived from an EMBL/GenBank/DDBJ whole genome shotgun (WGS) entry which is preliminary data.</text>
</comment>
<dbReference type="AlphaFoldDB" id="A0A0P7B859"/>
<dbReference type="SUPFAM" id="SSF53474">
    <property type="entry name" value="alpha/beta-Hydrolases"/>
    <property type="match status" value="1"/>
</dbReference>
<feature type="domain" description="Thioesterase" evidence="1">
    <location>
        <begin position="25"/>
        <end position="151"/>
    </location>
</feature>
<sequence length="276" mass="30848">MEVNPELIQPEDWLRPNAKGRAVPVFLIHDGGGTTFSYHCLDPLSRPVYGIHNPHFRNGAVFEGGIPQMGSLYAGFIKTAIADPDFPSKRNPDGSVDILIGGWSMGGLLSLEVARQLAEDCSVRIIGILMIDSVYPIRSSTGPSVAAVDTSEEGKSKNQILSQRAMTEARRMIKTWDLPVWEGRLAGRRPPIAMLRAKEYVPTEGDRVSLVDTYRLDRNLGWDRYEEGLLTEVRDIEGHHFDIFAFKRIPEITKTIKKGLDTLEMRASALYQRKAV</sequence>
<evidence type="ECO:0000313" key="2">
    <source>
        <dbReference type="EMBL" id="KPM36597.1"/>
    </source>
</evidence>
<dbReference type="OrthoDB" id="10253869at2759"/>
<accession>A0A0P7B859</accession>